<sequence length="523" mass="56052">MTRIKLSMLLAMALPMSALAAPPSADTVLIGGKVLTADDSFTIAESLAIKDGRIVAVGSNSNVSAYIGAETHIIELDGKTVIPGLIDNHFHFVRSAWNFQNEARLDGVDTRAEALAILKAKAAEAEPGDWITVIGGWSPRQFQDDSSSFTLAELDSVSKTNPVYLLQSYSSGYANSAAFAETGTENTGSAELSGRNGLTPFTNAVSWSNKAASREAILNYMAELNRLGLTAVYDSGRESDGDLTPIGELAAEGPMPLRVFHTLRYNAADAPAAVNLIEGMSPNTKNDYYGLIGLGEHIYSPVQDSPNVTAMWPDATWAPFSDISWAAAKNGWSVHEHVMSNATAVQFLDLIEDIAEEVPQVKELRWTIAHANGMTDAEIARAKDLGVAIGVHAQARMSFRTVDKPPIGSISRSGVLWGLGSDGAIVSSYNPFHTLGWAVTGKNIAQGIGWGDTETVSREEALLAHTNYNAKLIFMEDDLGTLEVGKLADLVVLNEDYLTVPEDDIAHLLPVLTMTAGEVVFEK</sequence>
<dbReference type="Gene3D" id="3.10.310.70">
    <property type="match status" value="1"/>
</dbReference>
<keyword evidence="1" id="KW-0732">Signal</keyword>
<dbReference type="InterPro" id="IPR032466">
    <property type="entry name" value="Metal_Hydrolase"/>
</dbReference>
<protein>
    <recommendedName>
        <fullName evidence="2">Amidohydrolase 3 domain-containing protein</fullName>
    </recommendedName>
</protein>
<dbReference type="EMBL" id="SLZR01000030">
    <property type="protein sequence ID" value="TCS35880.1"/>
    <property type="molecule type" value="Genomic_DNA"/>
</dbReference>
<dbReference type="SUPFAM" id="SSF51338">
    <property type="entry name" value="Composite domain of metallo-dependent hydrolases"/>
    <property type="match status" value="1"/>
</dbReference>
<dbReference type="InterPro" id="IPR013108">
    <property type="entry name" value="Amidohydro_3"/>
</dbReference>
<feature type="chain" id="PRO_5020652821" description="Amidohydrolase 3 domain-containing protein" evidence="1">
    <location>
        <begin position="21"/>
        <end position="523"/>
    </location>
</feature>
<dbReference type="AlphaFoldDB" id="A0A4V2UIE7"/>
<evidence type="ECO:0000256" key="1">
    <source>
        <dbReference type="SAM" id="SignalP"/>
    </source>
</evidence>
<dbReference type="Proteomes" id="UP000295793">
    <property type="component" value="Unassembled WGS sequence"/>
</dbReference>
<dbReference type="SUPFAM" id="SSF51556">
    <property type="entry name" value="Metallo-dependent hydrolases"/>
    <property type="match status" value="1"/>
</dbReference>
<name>A0A4V2UIE7_9GAMM</name>
<accession>A0A4V2UIE7</accession>
<dbReference type="InterPro" id="IPR011059">
    <property type="entry name" value="Metal-dep_hydrolase_composite"/>
</dbReference>
<dbReference type="PANTHER" id="PTHR22642">
    <property type="entry name" value="IMIDAZOLONEPROPIONASE"/>
    <property type="match status" value="1"/>
</dbReference>
<gene>
    <name evidence="3" type="ORF">BCF53_13015</name>
</gene>
<keyword evidence="4" id="KW-1185">Reference proteome</keyword>
<feature type="signal peptide" evidence="1">
    <location>
        <begin position="1"/>
        <end position="20"/>
    </location>
</feature>
<organism evidence="3 4">
    <name type="scientific">Reinekea marinisedimentorum</name>
    <dbReference type="NCBI Taxonomy" id="230495"/>
    <lineage>
        <taxon>Bacteria</taxon>
        <taxon>Pseudomonadati</taxon>
        <taxon>Pseudomonadota</taxon>
        <taxon>Gammaproteobacteria</taxon>
        <taxon>Oceanospirillales</taxon>
        <taxon>Saccharospirillaceae</taxon>
        <taxon>Reinekea</taxon>
    </lineage>
</organism>
<feature type="domain" description="Amidohydrolase 3" evidence="2">
    <location>
        <begin position="73"/>
        <end position="521"/>
    </location>
</feature>
<proteinExistence type="predicted"/>
<dbReference type="GO" id="GO:0016810">
    <property type="term" value="F:hydrolase activity, acting on carbon-nitrogen (but not peptide) bonds"/>
    <property type="evidence" value="ECO:0007669"/>
    <property type="project" value="InterPro"/>
</dbReference>
<dbReference type="PANTHER" id="PTHR22642:SF21">
    <property type="entry name" value="PERIPLASMIC PROTEIN"/>
    <property type="match status" value="1"/>
</dbReference>
<reference evidence="3 4" key="1">
    <citation type="submission" date="2019-03" db="EMBL/GenBank/DDBJ databases">
        <title>Genomic Encyclopedia of Archaeal and Bacterial Type Strains, Phase II (KMG-II): from individual species to whole genera.</title>
        <authorList>
            <person name="Goeker M."/>
        </authorList>
    </citation>
    <scope>NUCLEOTIDE SEQUENCE [LARGE SCALE GENOMIC DNA]</scope>
    <source>
        <strain evidence="3 4">DSM 15388</strain>
    </source>
</reference>
<comment type="caution">
    <text evidence="3">The sequence shown here is derived from an EMBL/GenBank/DDBJ whole genome shotgun (WGS) entry which is preliminary data.</text>
</comment>
<evidence type="ECO:0000313" key="3">
    <source>
        <dbReference type="EMBL" id="TCS35880.1"/>
    </source>
</evidence>
<dbReference type="Gene3D" id="3.20.20.140">
    <property type="entry name" value="Metal-dependent hydrolases"/>
    <property type="match status" value="1"/>
</dbReference>
<dbReference type="Pfam" id="PF07969">
    <property type="entry name" value="Amidohydro_3"/>
    <property type="match status" value="1"/>
</dbReference>
<evidence type="ECO:0000313" key="4">
    <source>
        <dbReference type="Proteomes" id="UP000295793"/>
    </source>
</evidence>
<evidence type="ECO:0000259" key="2">
    <source>
        <dbReference type="Pfam" id="PF07969"/>
    </source>
</evidence>
<dbReference type="Gene3D" id="2.30.40.10">
    <property type="entry name" value="Urease, subunit C, domain 1"/>
    <property type="match status" value="1"/>
</dbReference>
<dbReference type="RefSeq" id="WP_165901996.1">
    <property type="nucleotide sequence ID" value="NZ_SLZR01000030.1"/>
</dbReference>